<proteinExistence type="predicted"/>
<evidence type="ECO:0000313" key="2">
    <source>
        <dbReference type="EMBL" id="MDO7785665.1"/>
    </source>
</evidence>
<dbReference type="InterPro" id="IPR006638">
    <property type="entry name" value="Elp3/MiaA/NifB-like_rSAM"/>
</dbReference>
<dbReference type="Pfam" id="PF04055">
    <property type="entry name" value="Radical_SAM"/>
    <property type="match status" value="1"/>
</dbReference>
<gene>
    <name evidence="2" type="primary">hemZ</name>
    <name evidence="2" type="ORF">P6N53_00270</name>
</gene>
<sequence length="493" mass="55242">MIIGLTGEAVDYVGTIQDIIWLFFPGAELLPNNTAGTYIKLEFGNEGNGLWAEAQFYHQGAANAYRENGTPLTPGEEANEFKRLAKLVIYLSLAAATSQLPSPWGIMTGIRPTKVVHRLLDFGWSPEKVQGYLVDKYALSQDKALQITDIAGRQRSIILTGEQMSRFISIYIGIPFCPSRCLYCSFPSYPIKRNKLMVEDFFKALIEEIKRVGEMIKSRNLIVQTIYLGGGTPTSLNLDMLLTLMDTINLYLKDSNTVEFTVEGGRPDTLSTEVLTLLAEAGVDRLSINPQSMVEKTLKVIGRAHSIEDIYQAMAIARKVKFKTINMDLIIGLPGETPRDVQETVNRVIELAPENLTIHSLAVKRASDLKQRLEEFPQASAEEAVEMWQITANGALALGQHPYYMYRQKQMVGNLENIGYTKPGHACIYNVQMIEERQTIVGLGVGAGSKWVNPYDLTLVNEYNAKEPRQYVDRLQEYLTRKVNWLGKVGSKE</sequence>
<dbReference type="SFLD" id="SFLDF00310">
    <property type="entry name" value="oxygen-independent_coproporphy"/>
    <property type="match status" value="1"/>
</dbReference>
<comment type="caution">
    <text evidence="2">The sequence shown here is derived from an EMBL/GenBank/DDBJ whole genome shotgun (WGS) entry which is preliminary data.</text>
</comment>
<reference evidence="2" key="2">
    <citation type="submission" date="2023-03" db="EMBL/GenBank/DDBJ databases">
        <authorList>
            <person name="Zhang Z."/>
        </authorList>
    </citation>
    <scope>NUCLEOTIDE SEQUENCE</scope>
    <source>
        <strain evidence="2">DSA</strain>
    </source>
</reference>
<dbReference type="EC" id="1.3.98.3" evidence="2"/>
<evidence type="ECO:0000313" key="3">
    <source>
        <dbReference type="Proteomes" id="UP001172911"/>
    </source>
</evidence>
<dbReference type="GO" id="GO:0051989">
    <property type="term" value="F:coproporphyrinogen dehydrogenase activity"/>
    <property type="evidence" value="ECO:0007669"/>
    <property type="project" value="UniProtKB-EC"/>
</dbReference>
<dbReference type="PROSITE" id="PS51918">
    <property type="entry name" value="RADICAL_SAM"/>
    <property type="match status" value="1"/>
</dbReference>
<feature type="domain" description="Radical SAM core" evidence="1">
    <location>
        <begin position="160"/>
        <end position="401"/>
    </location>
</feature>
<name>A0AAW7Z7Y0_9FIRM</name>
<dbReference type="NCBIfam" id="TIGR03994">
    <property type="entry name" value="rSAM_HemZ"/>
    <property type="match status" value="1"/>
</dbReference>
<dbReference type="AlphaFoldDB" id="A0AAW7Z7Y0"/>
<dbReference type="InterPro" id="IPR058240">
    <property type="entry name" value="rSAM_sf"/>
</dbReference>
<dbReference type="InterPro" id="IPR023995">
    <property type="entry name" value="HemZ"/>
</dbReference>
<dbReference type="PANTHER" id="PTHR13932">
    <property type="entry name" value="COPROPORPHYRINIGEN III OXIDASE"/>
    <property type="match status" value="1"/>
</dbReference>
<dbReference type="Proteomes" id="UP001172911">
    <property type="component" value="Unassembled WGS sequence"/>
</dbReference>
<dbReference type="InterPro" id="IPR034505">
    <property type="entry name" value="Coproporphyrinogen-III_oxidase"/>
</dbReference>
<keyword evidence="2" id="KW-0560">Oxidoreductase</keyword>
<dbReference type="EMBL" id="JARPTC010000001">
    <property type="protein sequence ID" value="MDO7785665.1"/>
    <property type="molecule type" value="Genomic_DNA"/>
</dbReference>
<organism evidence="2 3">
    <name type="scientific">Desulforamulus aquiferis</name>
    <dbReference type="NCBI Taxonomy" id="1397668"/>
    <lineage>
        <taxon>Bacteria</taxon>
        <taxon>Bacillati</taxon>
        <taxon>Bacillota</taxon>
        <taxon>Clostridia</taxon>
        <taxon>Eubacteriales</taxon>
        <taxon>Peptococcaceae</taxon>
        <taxon>Desulforamulus</taxon>
    </lineage>
</organism>
<dbReference type="InterPro" id="IPR007197">
    <property type="entry name" value="rSAM"/>
</dbReference>
<reference evidence="2" key="1">
    <citation type="journal article" date="2023" name="J. Hazard. Mater.">
        <title>Anaerobic biodegradation of pyrene and benzo[a]pyrene by a new sulfate-reducing Desulforamulus aquiferis strain DSA.</title>
        <authorList>
            <person name="Zhang Z."/>
            <person name="Sun J."/>
            <person name="Gong X."/>
            <person name="Wang C."/>
            <person name="Wang H."/>
        </authorList>
    </citation>
    <scope>NUCLEOTIDE SEQUENCE</scope>
    <source>
        <strain evidence="2">DSA</strain>
    </source>
</reference>
<keyword evidence="3" id="KW-1185">Reference proteome</keyword>
<evidence type="ECO:0000259" key="1">
    <source>
        <dbReference type="PROSITE" id="PS51918"/>
    </source>
</evidence>
<protein>
    <submittedName>
        <fullName evidence="2">Coproporphyrinogen dehydrogenase HemZ</fullName>
        <ecNumber evidence="2">1.3.98.3</ecNumber>
    </submittedName>
</protein>
<dbReference type="SFLD" id="SFLDG01065">
    <property type="entry name" value="anaerobic_coproporphyrinogen-I"/>
    <property type="match status" value="1"/>
</dbReference>
<dbReference type="SUPFAM" id="SSF102114">
    <property type="entry name" value="Radical SAM enzymes"/>
    <property type="match status" value="1"/>
</dbReference>
<dbReference type="SFLD" id="SFLDG01082">
    <property type="entry name" value="B12-binding_domain_containing"/>
    <property type="match status" value="1"/>
</dbReference>
<dbReference type="SMART" id="SM00729">
    <property type="entry name" value="Elp3"/>
    <property type="match status" value="1"/>
</dbReference>
<accession>A0AAW7Z7Y0</accession>
<dbReference type="GO" id="GO:0005737">
    <property type="term" value="C:cytoplasm"/>
    <property type="evidence" value="ECO:0007669"/>
    <property type="project" value="TreeGrafter"/>
</dbReference>
<dbReference type="GO" id="GO:0051539">
    <property type="term" value="F:4 iron, 4 sulfur cluster binding"/>
    <property type="evidence" value="ECO:0007669"/>
    <property type="project" value="TreeGrafter"/>
</dbReference>
<dbReference type="CDD" id="cd01335">
    <property type="entry name" value="Radical_SAM"/>
    <property type="match status" value="1"/>
</dbReference>
<dbReference type="InterPro" id="IPR023404">
    <property type="entry name" value="rSAM_horseshoe"/>
</dbReference>
<dbReference type="PANTHER" id="PTHR13932:SF1">
    <property type="entry name" value="OXYGEN-INDEPENDENT COPROPORPHYRINOGEN-III OXIDASE-LIKE PROTEIN HEMZ"/>
    <property type="match status" value="1"/>
</dbReference>
<dbReference type="SFLD" id="SFLDS00029">
    <property type="entry name" value="Radical_SAM"/>
    <property type="match status" value="1"/>
</dbReference>
<dbReference type="GO" id="GO:0006779">
    <property type="term" value="P:porphyrin-containing compound biosynthetic process"/>
    <property type="evidence" value="ECO:0007669"/>
    <property type="project" value="TreeGrafter"/>
</dbReference>
<dbReference type="RefSeq" id="WP_304540232.1">
    <property type="nucleotide sequence ID" value="NZ_JARPTC010000001.1"/>
</dbReference>
<dbReference type="Gene3D" id="3.80.30.20">
    <property type="entry name" value="tm_1862 like domain"/>
    <property type="match status" value="1"/>
</dbReference>